<sequence length="294" mass="34231">MIANIRPFYYFKYMDAVIAEFCNQCDICKKNKSRRSRDIGRLSQLGPAKEPYEIMSLDTIAGNHSPKRYLHLLVDHFSRFAYTCPSKGQQAKDLIRFLRPIFEKNKVNVLLADRYAAINSNEFKSFIRNCGITLIFTAVDCPFSNGLNERLNQTLVNRIRCKVNEKPRHPWSNIAIECTEEYNRTTHSVTKFSPLYLLMGEQSSILPSDLNQPQDLAQNRTLAFQNSQRAHNNNKIRVDQKKQDYEFKVGDLVYVEMGNRLNRNKLDPIRKGPFKILNRFSSSIYEINGGYRRN</sequence>
<dbReference type="SUPFAM" id="SSF53098">
    <property type="entry name" value="Ribonuclease H-like"/>
    <property type="match status" value="1"/>
</dbReference>
<dbReference type="InterPro" id="IPR050951">
    <property type="entry name" value="Retrovirus_Pol_polyprotein"/>
</dbReference>
<dbReference type="GeneID" id="126890384"/>
<dbReference type="InterPro" id="IPR001584">
    <property type="entry name" value="Integrase_cat-core"/>
</dbReference>
<dbReference type="PANTHER" id="PTHR37984">
    <property type="entry name" value="PROTEIN CBG26694"/>
    <property type="match status" value="1"/>
</dbReference>
<dbReference type="Proteomes" id="UP001652700">
    <property type="component" value="Unplaced"/>
</dbReference>
<dbReference type="PANTHER" id="PTHR37984:SF5">
    <property type="entry name" value="PROTEIN NYNRIN-LIKE"/>
    <property type="match status" value="1"/>
</dbReference>
<dbReference type="Gene3D" id="3.30.420.10">
    <property type="entry name" value="Ribonuclease H-like superfamily/Ribonuclease H"/>
    <property type="match status" value="1"/>
</dbReference>
<dbReference type="PROSITE" id="PS50994">
    <property type="entry name" value="INTEGRASE"/>
    <property type="match status" value="1"/>
</dbReference>
<accession>A0ABM5KYF7</accession>
<proteinExistence type="predicted"/>
<evidence type="ECO:0000259" key="1">
    <source>
        <dbReference type="PROSITE" id="PS50994"/>
    </source>
</evidence>
<protein>
    <recommendedName>
        <fullName evidence="1">Integrase catalytic domain-containing protein</fullName>
    </recommendedName>
</protein>
<dbReference type="RefSeq" id="XP_050515226.1">
    <property type="nucleotide sequence ID" value="XM_050659269.1"/>
</dbReference>
<feature type="domain" description="Integrase catalytic" evidence="1">
    <location>
        <begin position="47"/>
        <end position="202"/>
    </location>
</feature>
<dbReference type="EnsemblMetazoa" id="XM_050659269.1">
    <property type="protein sequence ID" value="XP_050515226.1"/>
    <property type="gene ID" value="LOC126890384"/>
</dbReference>
<dbReference type="InterPro" id="IPR036397">
    <property type="entry name" value="RNaseH_sf"/>
</dbReference>
<evidence type="ECO:0000313" key="3">
    <source>
        <dbReference type="Proteomes" id="UP001652700"/>
    </source>
</evidence>
<reference evidence="2" key="1">
    <citation type="submission" date="2025-05" db="UniProtKB">
        <authorList>
            <consortium name="EnsemblMetazoa"/>
        </authorList>
    </citation>
    <scope>IDENTIFICATION</scope>
</reference>
<organism evidence="2 3">
    <name type="scientific">Diabrotica virgifera virgifera</name>
    <name type="common">western corn rootworm</name>
    <dbReference type="NCBI Taxonomy" id="50390"/>
    <lineage>
        <taxon>Eukaryota</taxon>
        <taxon>Metazoa</taxon>
        <taxon>Ecdysozoa</taxon>
        <taxon>Arthropoda</taxon>
        <taxon>Hexapoda</taxon>
        <taxon>Insecta</taxon>
        <taxon>Pterygota</taxon>
        <taxon>Neoptera</taxon>
        <taxon>Endopterygota</taxon>
        <taxon>Coleoptera</taxon>
        <taxon>Polyphaga</taxon>
        <taxon>Cucujiformia</taxon>
        <taxon>Chrysomeloidea</taxon>
        <taxon>Chrysomelidae</taxon>
        <taxon>Galerucinae</taxon>
        <taxon>Diabroticina</taxon>
        <taxon>Diabroticites</taxon>
        <taxon>Diabrotica</taxon>
    </lineage>
</organism>
<name>A0ABM5KYF7_DIAVI</name>
<keyword evidence="3" id="KW-1185">Reference proteome</keyword>
<evidence type="ECO:0000313" key="2">
    <source>
        <dbReference type="EnsemblMetazoa" id="XP_050515226.1"/>
    </source>
</evidence>
<dbReference type="InterPro" id="IPR012337">
    <property type="entry name" value="RNaseH-like_sf"/>
</dbReference>